<keyword evidence="2" id="KW-1185">Reference proteome</keyword>
<evidence type="ECO:0000313" key="2">
    <source>
        <dbReference type="Proteomes" id="UP001352263"/>
    </source>
</evidence>
<organism evidence="1 2">
    <name type="scientific">Noviherbaspirillum album</name>
    <dbReference type="NCBI Taxonomy" id="3080276"/>
    <lineage>
        <taxon>Bacteria</taxon>
        <taxon>Pseudomonadati</taxon>
        <taxon>Pseudomonadota</taxon>
        <taxon>Betaproteobacteria</taxon>
        <taxon>Burkholderiales</taxon>
        <taxon>Oxalobacteraceae</taxon>
        <taxon>Noviherbaspirillum</taxon>
    </lineage>
</organism>
<accession>A0ABU6JI50</accession>
<name>A0ABU6JI50_9BURK</name>
<comment type="caution">
    <text evidence="1">The sequence shown here is derived from an EMBL/GenBank/DDBJ whole genome shotgun (WGS) entry which is preliminary data.</text>
</comment>
<sequence length="103" mass="11983">MQRAWRKKGEDVVVHLIRTASIAIRCISLSSYFSTKERNISYGANTNPKPFHDMRSRLFRLASLRSSSIASLWILPAPCQTKKSIDLICHVITWDWYNVLLRF</sequence>
<dbReference type="EMBL" id="JAWIIV010000051">
    <property type="protein sequence ID" value="MEC4723368.1"/>
    <property type="molecule type" value="Genomic_DNA"/>
</dbReference>
<gene>
    <name evidence="1" type="ORF">RY831_29910</name>
</gene>
<evidence type="ECO:0000313" key="1">
    <source>
        <dbReference type="EMBL" id="MEC4723368.1"/>
    </source>
</evidence>
<dbReference type="Proteomes" id="UP001352263">
    <property type="component" value="Unassembled WGS sequence"/>
</dbReference>
<reference evidence="1 2" key="1">
    <citation type="submission" date="2023-10" db="EMBL/GenBank/DDBJ databases">
        <title>Noviherbaspirillum sp. CPCC 100848 genome assembly.</title>
        <authorList>
            <person name="Li X.Y."/>
            <person name="Fang X.M."/>
        </authorList>
    </citation>
    <scope>NUCLEOTIDE SEQUENCE [LARGE SCALE GENOMIC DNA]</scope>
    <source>
        <strain evidence="1 2">CPCC 100848</strain>
    </source>
</reference>
<proteinExistence type="predicted"/>
<protein>
    <submittedName>
        <fullName evidence="1">Uncharacterized protein</fullName>
    </submittedName>
</protein>